<accession>A0A135TE58</accession>
<dbReference type="Proteomes" id="UP000070121">
    <property type="component" value="Unassembled WGS sequence"/>
</dbReference>
<evidence type="ECO:0000313" key="2">
    <source>
        <dbReference type="EMBL" id="KXH46402.1"/>
    </source>
</evidence>
<keyword evidence="3" id="KW-1185">Reference proteome</keyword>
<sequence>MDFTTEKRAVKESNGGVAIKTAKWHLRGDGASLASSRPMPNDNLRKTRPSAAAEAGSRSDKERGATVTYAEATANQMTQHLGRVWAAHKDWTNQKIKSNEARQACSGGGDRPTTTYGPAVRSEQA</sequence>
<comment type="caution">
    <text evidence="2">The sequence shown here is derived from an EMBL/GenBank/DDBJ whole genome shotgun (WGS) entry which is preliminary data.</text>
</comment>
<evidence type="ECO:0000313" key="3">
    <source>
        <dbReference type="Proteomes" id="UP000070121"/>
    </source>
</evidence>
<name>A0A135TE58_9PEZI</name>
<feature type="region of interest" description="Disordered" evidence="1">
    <location>
        <begin position="95"/>
        <end position="125"/>
    </location>
</feature>
<organism evidence="2 3">
    <name type="scientific">Colletotrichum salicis</name>
    <dbReference type="NCBI Taxonomy" id="1209931"/>
    <lineage>
        <taxon>Eukaryota</taxon>
        <taxon>Fungi</taxon>
        <taxon>Dikarya</taxon>
        <taxon>Ascomycota</taxon>
        <taxon>Pezizomycotina</taxon>
        <taxon>Sordariomycetes</taxon>
        <taxon>Hypocreomycetidae</taxon>
        <taxon>Glomerellales</taxon>
        <taxon>Glomerellaceae</taxon>
        <taxon>Colletotrichum</taxon>
        <taxon>Colletotrichum acutatum species complex</taxon>
    </lineage>
</organism>
<dbReference type="AlphaFoldDB" id="A0A135TE58"/>
<protein>
    <submittedName>
        <fullName evidence="2">Uncharacterized protein</fullName>
    </submittedName>
</protein>
<gene>
    <name evidence="2" type="ORF">CSAL01_08867</name>
</gene>
<feature type="region of interest" description="Disordered" evidence="1">
    <location>
        <begin position="27"/>
        <end position="66"/>
    </location>
</feature>
<evidence type="ECO:0000256" key="1">
    <source>
        <dbReference type="SAM" id="MobiDB-lite"/>
    </source>
</evidence>
<proteinExistence type="predicted"/>
<reference evidence="2 3" key="1">
    <citation type="submission" date="2014-02" db="EMBL/GenBank/DDBJ databases">
        <title>The genome sequence of Colletotrichum salicis CBS 607.94.</title>
        <authorList>
            <person name="Baroncelli R."/>
            <person name="Thon M.R."/>
        </authorList>
    </citation>
    <scope>NUCLEOTIDE SEQUENCE [LARGE SCALE GENOMIC DNA]</scope>
    <source>
        <strain evidence="2 3">CBS 607.94</strain>
    </source>
</reference>
<dbReference type="EMBL" id="JFFI01002009">
    <property type="protein sequence ID" value="KXH46402.1"/>
    <property type="molecule type" value="Genomic_DNA"/>
</dbReference>